<dbReference type="GO" id="GO:0006744">
    <property type="term" value="P:ubiquinone biosynthetic process"/>
    <property type="evidence" value="ECO:0007669"/>
    <property type="project" value="InterPro"/>
</dbReference>
<dbReference type="OrthoDB" id="9775927at2"/>
<evidence type="ECO:0000313" key="2">
    <source>
        <dbReference type="Proteomes" id="UP000442714"/>
    </source>
</evidence>
<dbReference type="EMBL" id="WTYX01000001">
    <property type="protein sequence ID" value="MXO90601.1"/>
    <property type="molecule type" value="Genomic_DNA"/>
</dbReference>
<evidence type="ECO:0000313" key="1">
    <source>
        <dbReference type="EMBL" id="MXO90601.1"/>
    </source>
</evidence>
<keyword evidence="2" id="KW-1185">Reference proteome</keyword>
<gene>
    <name evidence="1" type="ORF">GRI41_07195</name>
</gene>
<sequence>MLREKGGDEGETLGPNIIARRTSDGVERLPIVHPDRRRPEFNFTKAWKHFSILVKDKDRTDELFGVLDALPWRSVGEEAAKFIVSDLGRKIYQSEPYLPDLLDDHAYLRQMPKGSFADAYCNFMEAEGLTAAGLIEEANVTRKDLVKLEDGVEWYNDRLRDTHDILHVLTGYGRDTLGEQCVLAFLFDQRPSPGHLFLGWAGTLLMKAKLKTKAPVLRAFLQARRNGRKTQRIVEQPIHELLALPLEEVRRKLNIPEPTYYLEALETWRSEGIDPHALLGKEAA</sequence>
<proteinExistence type="predicted"/>
<comment type="caution">
    <text evidence="1">The sequence shown here is derived from an EMBL/GenBank/DDBJ whole genome shotgun (WGS) entry which is preliminary data.</text>
</comment>
<dbReference type="Pfam" id="PF05019">
    <property type="entry name" value="Coq4"/>
    <property type="match status" value="1"/>
</dbReference>
<dbReference type="PANTHER" id="PTHR12922:SF7">
    <property type="entry name" value="UBIQUINONE BIOSYNTHESIS PROTEIN COQ4 HOMOLOG, MITOCHONDRIAL"/>
    <property type="match status" value="1"/>
</dbReference>
<organism evidence="1 2">
    <name type="scientific">Pontixanthobacter aquaemixtae</name>
    <dbReference type="NCBI Taxonomy" id="1958940"/>
    <lineage>
        <taxon>Bacteria</taxon>
        <taxon>Pseudomonadati</taxon>
        <taxon>Pseudomonadota</taxon>
        <taxon>Alphaproteobacteria</taxon>
        <taxon>Sphingomonadales</taxon>
        <taxon>Erythrobacteraceae</taxon>
        <taxon>Pontixanthobacter</taxon>
    </lineage>
</organism>
<dbReference type="Proteomes" id="UP000442714">
    <property type="component" value="Unassembled WGS sequence"/>
</dbReference>
<dbReference type="InterPro" id="IPR007715">
    <property type="entry name" value="Coq4"/>
</dbReference>
<evidence type="ECO:0008006" key="3">
    <source>
        <dbReference type="Google" id="ProtNLM"/>
    </source>
</evidence>
<accession>A0A844ZQJ1</accession>
<reference evidence="1 2" key="1">
    <citation type="submission" date="2019-12" db="EMBL/GenBank/DDBJ databases">
        <title>Genomic-based taxomic classification of the family Erythrobacteraceae.</title>
        <authorList>
            <person name="Xu L."/>
        </authorList>
    </citation>
    <scope>NUCLEOTIDE SEQUENCE [LARGE SCALE GENOMIC DNA]</scope>
    <source>
        <strain evidence="1 2">KCTC 52763</strain>
    </source>
</reference>
<dbReference type="PANTHER" id="PTHR12922">
    <property type="entry name" value="UBIQUINONE BIOSYNTHESIS PROTEIN"/>
    <property type="match status" value="1"/>
</dbReference>
<name>A0A844ZQJ1_9SPHN</name>
<protein>
    <recommendedName>
        <fullName evidence="3">Coenzyme Q (Ubiquinone) biosynthesis protein Coq4</fullName>
    </recommendedName>
</protein>
<dbReference type="AlphaFoldDB" id="A0A844ZQJ1"/>